<evidence type="ECO:0000313" key="1">
    <source>
        <dbReference type="EMBL" id="ETN15917.1"/>
    </source>
</evidence>
<reference evidence="2" key="1">
    <citation type="submission" date="2011-12" db="EMBL/GenBank/DDBJ databases">
        <authorList>
            <consortium name="The Broad Institute Genome Sequencing Platform"/>
            <person name="Russ C."/>
            <person name="Tyler B."/>
            <person name="Panabieres F."/>
            <person name="Shan W."/>
            <person name="Tripathy S."/>
            <person name="Grunwald N."/>
            <person name="Machado M."/>
            <person name="Young S.K."/>
            <person name="Zeng Q."/>
            <person name="Gargeya S."/>
            <person name="Fitzgerald M."/>
            <person name="Haas B."/>
            <person name="Abouelleil A."/>
            <person name="Alvarado L."/>
            <person name="Arachchi H.M."/>
            <person name="Berlin A."/>
            <person name="Chapman S.B."/>
            <person name="Gearin G."/>
            <person name="Goldberg J."/>
            <person name="Griggs A."/>
            <person name="Gujja S."/>
            <person name="Hansen M."/>
            <person name="Heiman D."/>
            <person name="Howarth C."/>
            <person name="Larimer J."/>
            <person name="Lui A."/>
            <person name="MacDonald P.J.P."/>
            <person name="McCowen C."/>
            <person name="Montmayeur A."/>
            <person name="Murphy C."/>
            <person name="Neiman D."/>
            <person name="Pearson M."/>
            <person name="Priest M."/>
            <person name="Roberts A."/>
            <person name="Saif S."/>
            <person name="Shea T."/>
            <person name="Sisk P."/>
            <person name="Stolte C."/>
            <person name="Sykes S."/>
            <person name="Wortman J."/>
            <person name="Nusbaum C."/>
            <person name="Birren B."/>
        </authorList>
    </citation>
    <scope>NUCLEOTIDE SEQUENCE [LARGE SCALE GENOMIC DNA]</scope>
    <source>
        <strain evidence="2">INRA-310</strain>
    </source>
</reference>
<dbReference type="VEuPathDB" id="FungiDB:PPTG_21838"/>
<accession>W2QRU5</accession>
<reference evidence="1 2" key="2">
    <citation type="submission" date="2013-11" db="EMBL/GenBank/DDBJ databases">
        <title>The Genome Sequence of Phytophthora parasitica INRA-310.</title>
        <authorList>
            <consortium name="The Broad Institute Genomics Platform"/>
            <person name="Russ C."/>
            <person name="Tyler B."/>
            <person name="Panabieres F."/>
            <person name="Shan W."/>
            <person name="Tripathy S."/>
            <person name="Grunwald N."/>
            <person name="Machado M."/>
            <person name="Johnson C.S."/>
            <person name="Arredondo F."/>
            <person name="Hong C."/>
            <person name="Coffey M."/>
            <person name="Young S.K."/>
            <person name="Zeng Q."/>
            <person name="Gargeya S."/>
            <person name="Fitzgerald M."/>
            <person name="Abouelleil A."/>
            <person name="Alvarado L."/>
            <person name="Chapman S.B."/>
            <person name="Gainer-Dewar J."/>
            <person name="Goldberg J."/>
            <person name="Griggs A."/>
            <person name="Gujja S."/>
            <person name="Hansen M."/>
            <person name="Howarth C."/>
            <person name="Imamovic A."/>
            <person name="Ireland A."/>
            <person name="Larimer J."/>
            <person name="McCowan C."/>
            <person name="Murphy C."/>
            <person name="Pearson M."/>
            <person name="Poon T.W."/>
            <person name="Priest M."/>
            <person name="Roberts A."/>
            <person name="Saif S."/>
            <person name="Shea T."/>
            <person name="Sykes S."/>
            <person name="Wortman J."/>
            <person name="Nusbaum C."/>
            <person name="Birren B."/>
        </authorList>
    </citation>
    <scope>NUCLEOTIDE SEQUENCE [LARGE SCALE GENOMIC DNA]</scope>
    <source>
        <strain evidence="1 2">INRA-310</strain>
    </source>
</reference>
<dbReference type="Proteomes" id="UP000018817">
    <property type="component" value="Unassembled WGS sequence"/>
</dbReference>
<evidence type="ECO:0000313" key="2">
    <source>
        <dbReference type="Proteomes" id="UP000018817"/>
    </source>
</evidence>
<proteinExistence type="predicted"/>
<organism evidence="1 2">
    <name type="scientific">Phytophthora nicotianae (strain INRA-310)</name>
    <name type="common">Phytophthora parasitica</name>
    <dbReference type="NCBI Taxonomy" id="761204"/>
    <lineage>
        <taxon>Eukaryota</taxon>
        <taxon>Sar</taxon>
        <taxon>Stramenopiles</taxon>
        <taxon>Oomycota</taxon>
        <taxon>Peronosporomycetes</taxon>
        <taxon>Peronosporales</taxon>
        <taxon>Peronosporaceae</taxon>
        <taxon>Phytophthora</taxon>
    </lineage>
</organism>
<dbReference type="GeneID" id="20190437"/>
<gene>
    <name evidence="1" type="ORF">PPTG_21838</name>
</gene>
<protein>
    <submittedName>
        <fullName evidence="1">Uncharacterized protein</fullName>
    </submittedName>
</protein>
<dbReference type="AlphaFoldDB" id="W2QRU5"/>
<name>W2QRU5_PHYN3</name>
<sequence>MRNRRLAPDNVVSKGSLFISGMGRVLSMTPVMIETIMFLKTNRLFWNSKLDASATREAHTDERG</sequence>
<dbReference type="EMBL" id="KI669569">
    <property type="protein sequence ID" value="ETN15917.1"/>
    <property type="molecule type" value="Genomic_DNA"/>
</dbReference>
<dbReference type="RefSeq" id="XP_008898788.1">
    <property type="nucleotide sequence ID" value="XM_008900540.1"/>
</dbReference>